<dbReference type="EMBL" id="JADKCH010000001">
    <property type="protein sequence ID" value="MBK8571575.1"/>
    <property type="molecule type" value="Genomic_DNA"/>
</dbReference>
<organism evidence="2 3">
    <name type="scientific">Candidatus Geothrix odensensis</name>
    <dbReference type="NCBI Taxonomy" id="2954440"/>
    <lineage>
        <taxon>Bacteria</taxon>
        <taxon>Pseudomonadati</taxon>
        <taxon>Acidobacteriota</taxon>
        <taxon>Holophagae</taxon>
        <taxon>Holophagales</taxon>
        <taxon>Holophagaceae</taxon>
        <taxon>Geothrix</taxon>
    </lineage>
</organism>
<comment type="caution">
    <text evidence="2">The sequence shown here is derived from an EMBL/GenBank/DDBJ whole genome shotgun (WGS) entry which is preliminary data.</text>
</comment>
<name>A0A936F0L1_9BACT</name>
<proteinExistence type="predicted"/>
<dbReference type="Gene3D" id="3.90.190.10">
    <property type="entry name" value="Protein tyrosine phosphatase superfamily"/>
    <property type="match status" value="1"/>
</dbReference>
<dbReference type="InterPro" id="IPR029021">
    <property type="entry name" value="Prot-tyrosine_phosphatase-like"/>
</dbReference>
<dbReference type="Proteomes" id="UP000709959">
    <property type="component" value="Unassembled WGS sequence"/>
</dbReference>
<reference evidence="2 3" key="1">
    <citation type="submission" date="2020-10" db="EMBL/GenBank/DDBJ databases">
        <title>Connecting structure to function with the recovery of over 1000 high-quality activated sludge metagenome-assembled genomes encoding full-length rRNA genes using long-read sequencing.</title>
        <authorList>
            <person name="Singleton C.M."/>
            <person name="Petriglieri F."/>
            <person name="Kristensen J.M."/>
            <person name="Kirkegaard R.H."/>
            <person name="Michaelsen T.Y."/>
            <person name="Andersen M.H."/>
            <person name="Karst S.M."/>
            <person name="Dueholm M.S."/>
            <person name="Nielsen P.H."/>
            <person name="Albertsen M."/>
        </authorList>
    </citation>
    <scope>NUCLEOTIDE SEQUENCE [LARGE SCALE GENOMIC DNA]</scope>
    <source>
        <strain evidence="2">OdNE_18-Q3-R46-58_MAXAC.008</strain>
    </source>
</reference>
<feature type="chain" id="PRO_5037220653" evidence="1">
    <location>
        <begin position="17"/>
        <end position="168"/>
    </location>
</feature>
<evidence type="ECO:0000256" key="1">
    <source>
        <dbReference type="SAM" id="SignalP"/>
    </source>
</evidence>
<dbReference type="SUPFAM" id="SSF52799">
    <property type="entry name" value="(Phosphotyrosine protein) phosphatases II"/>
    <property type="match status" value="1"/>
</dbReference>
<protein>
    <submittedName>
        <fullName evidence="2">Dual specificity protein phosphatase family protein</fullName>
    </submittedName>
</protein>
<gene>
    <name evidence="2" type="ORF">IPN91_02815</name>
</gene>
<feature type="signal peptide" evidence="1">
    <location>
        <begin position="1"/>
        <end position="16"/>
    </location>
</feature>
<evidence type="ECO:0000313" key="3">
    <source>
        <dbReference type="Proteomes" id="UP000709959"/>
    </source>
</evidence>
<sequence length="168" mass="18273">MSRTLFLLLPALVLQAQDPAIPGATEVRPGVFVLRGFPDEGTCAAIKKQHITHVIDLRRDGEANLNCESESVRMQEMGVQYLRYALSKAPPAGDFDFLRSILRDLPRGAKVLLHCSNGNRAAAAICPWLVLDKGMPVEEALRIAKLAGLQLPETEAAVRGYIASKGRA</sequence>
<dbReference type="AlphaFoldDB" id="A0A936F0L1"/>
<keyword evidence="1" id="KW-0732">Signal</keyword>
<accession>A0A936F0L1</accession>
<evidence type="ECO:0000313" key="2">
    <source>
        <dbReference type="EMBL" id="MBK8571575.1"/>
    </source>
</evidence>